<dbReference type="Proteomes" id="UP000616151">
    <property type="component" value="Unassembled WGS sequence"/>
</dbReference>
<proteinExistence type="predicted"/>
<keyword evidence="2" id="KW-1185">Reference proteome</keyword>
<sequence length="659" mass="72729">MKHSIVKRAISVAHRSVMIALFGAFLLAVAGMIERSIFENWARQIDARLQRASLVANQIALFDERLSMFAHMAVSSGDWRWIIRYENAVPLLDRSIADGIAMAPAEAAKRFTTYGKISNEATTNMERQALSLVQKGQKAEAEAILDSRTYAMEKARLTSETGRLVEATRQQLRTDFASVSKFSQLSKFCLVLIGLGILWWALYRNLRRSEDVFAEAEDNIRFLAMHDELTGLANRRALSGVLGEKLHTVSTGGKKLALISLDMVGFKKVNSLYGHVAGDTILVALAKRLQSNQSDLTNTFRVGGDEFVILTEFADEQDLEAQCDRLIKLLKKPIAAASGTISLNARLGVAKAPQDATDPQSLYRKADIALQHARGEQSEATVYYNASMDDRIRLRARIETELPAAIERGLIVPYFQPVVELATGRLVGFEALARWEHPDDGLISPDSFISVAEEAGLIDDLFISILRQACASARLWPPQLSVSVNLSPMQLVNPNISVRIRDIVKDAGITPQRLEIEITESALAANFESVRQPLVDLKLLGISIALDDFGTGYSSLQHLSELLINKIKIDKSFIRPSADPQQNAKIVRSMLSLARSLGVATTAEGIELKAQAIELQQLGCIYGQGFLYSRPVNQLACLTLIEKWDAAAARPSPRMREVS</sequence>
<reference evidence="1" key="1">
    <citation type="submission" date="2021-01" db="EMBL/GenBank/DDBJ databases">
        <authorList>
            <person name="Sun Q."/>
        </authorList>
    </citation>
    <scope>NUCLEOTIDE SEQUENCE</scope>
    <source>
        <strain evidence="1">YIM B02566</strain>
    </source>
</reference>
<gene>
    <name evidence="1" type="ORF">JHL16_14280</name>
</gene>
<evidence type="ECO:0000313" key="2">
    <source>
        <dbReference type="Proteomes" id="UP000616151"/>
    </source>
</evidence>
<organism evidence="1 2">
    <name type="scientific">Taklimakanibacter albus</name>
    <dbReference type="NCBI Taxonomy" id="2800327"/>
    <lineage>
        <taxon>Bacteria</taxon>
        <taxon>Pseudomonadati</taxon>
        <taxon>Pseudomonadota</taxon>
        <taxon>Alphaproteobacteria</taxon>
        <taxon>Hyphomicrobiales</taxon>
        <taxon>Aestuariivirgaceae</taxon>
        <taxon>Taklimakanibacter</taxon>
    </lineage>
</organism>
<protein>
    <submittedName>
        <fullName evidence="1">EAL domain-containing protein</fullName>
    </submittedName>
</protein>
<evidence type="ECO:0000313" key="1">
    <source>
        <dbReference type="EMBL" id="MBK1867521.1"/>
    </source>
</evidence>
<comment type="caution">
    <text evidence="1">The sequence shown here is derived from an EMBL/GenBank/DDBJ whole genome shotgun (WGS) entry which is preliminary data.</text>
</comment>
<dbReference type="EMBL" id="JAENHL010000007">
    <property type="protein sequence ID" value="MBK1867521.1"/>
    <property type="molecule type" value="Genomic_DNA"/>
</dbReference>
<accession>A0ACC5R4D5</accession>
<name>A0ACC5R4D5_9HYPH</name>